<dbReference type="GO" id="GO:0160148">
    <property type="term" value="F:tRNA pseudouridine(55) synthase activity"/>
    <property type="evidence" value="ECO:0007669"/>
    <property type="project" value="UniProtKB-EC"/>
</dbReference>
<dbReference type="InterPro" id="IPR014780">
    <property type="entry name" value="tRNA_psdUridine_synth_TruB"/>
</dbReference>
<keyword evidence="4 5" id="KW-0413">Isomerase</keyword>
<keyword evidence="9" id="KW-1185">Reference proteome</keyword>
<feature type="active site" description="Nucleophile" evidence="5">
    <location>
        <position position="47"/>
    </location>
</feature>
<dbReference type="Pfam" id="PF01509">
    <property type="entry name" value="TruB_N"/>
    <property type="match status" value="1"/>
</dbReference>
<evidence type="ECO:0000313" key="9">
    <source>
        <dbReference type="Proteomes" id="UP000233293"/>
    </source>
</evidence>
<proteinExistence type="inferred from homology"/>
<comment type="caution">
    <text evidence="8">The sequence shown here is derived from an EMBL/GenBank/DDBJ whole genome shotgun (WGS) entry which is preliminary data.</text>
</comment>
<dbReference type="GO" id="GO:0031119">
    <property type="term" value="P:tRNA pseudouridine synthesis"/>
    <property type="evidence" value="ECO:0007669"/>
    <property type="project" value="UniProtKB-UniRule"/>
</dbReference>
<dbReference type="EMBL" id="PIUM01000021">
    <property type="protein sequence ID" value="PKU23336.1"/>
    <property type="molecule type" value="Genomic_DNA"/>
</dbReference>
<evidence type="ECO:0000313" key="8">
    <source>
        <dbReference type="EMBL" id="PKU23336.1"/>
    </source>
</evidence>
<dbReference type="InterPro" id="IPR002501">
    <property type="entry name" value="PsdUridine_synth_N"/>
</dbReference>
<dbReference type="EC" id="5.4.99.25" evidence="5"/>
<evidence type="ECO:0000256" key="3">
    <source>
        <dbReference type="ARBA" id="ARBA00022694"/>
    </source>
</evidence>
<dbReference type="Pfam" id="PF16198">
    <property type="entry name" value="TruB_C_2"/>
    <property type="match status" value="1"/>
</dbReference>
<feature type="domain" description="Pseudouridine synthase II N-terminal" evidence="6">
    <location>
        <begin position="32"/>
        <end position="179"/>
    </location>
</feature>
<sequence length="307" mass="32890">MGRRKGGQPINGWIAIDKPLGMTSTAVVTKVRRMTDAAKVGHGGTLDPLASGILPIALGEATKTVAYVMDGAKSYRWQVTWGEARSTDDGEGEVVATSENRPSLADIEAVLPRFLGEIEQVPPAYSAVKIGGQRAYALARAEQSVELRPRIVRIDSFTMIESTPESATFEVGCGKGAYIRSLARDLALALDTVGYVSSLRRTRCGPFDEINAISLDMLEEFGHSAASANLVLPVETVLDDIPALALTEDEARRLQNGQSLSVLRLAALNPHTSISAGVTVRAMAEERLVALARIDGAELRPIRVLNL</sequence>
<comment type="catalytic activity">
    <reaction evidence="1 5">
        <text>uridine(55) in tRNA = pseudouridine(55) in tRNA</text>
        <dbReference type="Rhea" id="RHEA:42532"/>
        <dbReference type="Rhea" id="RHEA-COMP:10101"/>
        <dbReference type="Rhea" id="RHEA-COMP:10102"/>
        <dbReference type="ChEBI" id="CHEBI:65314"/>
        <dbReference type="ChEBI" id="CHEBI:65315"/>
        <dbReference type="EC" id="5.4.99.25"/>
    </reaction>
</comment>
<accession>A0A2N3PSI4</accession>
<feature type="domain" description="tRNA pseudouridylate synthase B C-terminal" evidence="7">
    <location>
        <begin position="180"/>
        <end position="238"/>
    </location>
</feature>
<dbReference type="Gene3D" id="3.30.2350.10">
    <property type="entry name" value="Pseudouridine synthase"/>
    <property type="match status" value="1"/>
</dbReference>
<dbReference type="HAMAP" id="MF_01080">
    <property type="entry name" value="TruB_bact"/>
    <property type="match status" value="1"/>
</dbReference>
<dbReference type="SUPFAM" id="SSF55120">
    <property type="entry name" value="Pseudouridine synthase"/>
    <property type="match status" value="1"/>
</dbReference>
<dbReference type="PANTHER" id="PTHR13767">
    <property type="entry name" value="TRNA-PSEUDOURIDINE SYNTHASE"/>
    <property type="match status" value="1"/>
</dbReference>
<dbReference type="AlphaFoldDB" id="A0A2N3PSI4"/>
<dbReference type="NCBIfam" id="TIGR00431">
    <property type="entry name" value="TruB"/>
    <property type="match status" value="1"/>
</dbReference>
<reference evidence="9" key="1">
    <citation type="submission" date="2017-12" db="EMBL/GenBank/DDBJ databases">
        <title>Draft genome sequence of Telmatospirillum siberiense 26-4b1T, an acidotolerant peatland alphaproteobacterium potentially involved in sulfur cycling.</title>
        <authorList>
            <person name="Hausmann B."/>
            <person name="Pjevac P."/>
            <person name="Schreck K."/>
            <person name="Herbold C.W."/>
            <person name="Daims H."/>
            <person name="Wagner M."/>
            <person name="Pester M."/>
            <person name="Loy A."/>
        </authorList>
    </citation>
    <scope>NUCLEOTIDE SEQUENCE [LARGE SCALE GENOMIC DNA]</scope>
    <source>
        <strain evidence="9">26-4b1</strain>
    </source>
</reference>
<evidence type="ECO:0000259" key="7">
    <source>
        <dbReference type="Pfam" id="PF16198"/>
    </source>
</evidence>
<dbReference type="GO" id="GO:1990481">
    <property type="term" value="P:mRNA pseudouridine synthesis"/>
    <property type="evidence" value="ECO:0007669"/>
    <property type="project" value="TreeGrafter"/>
</dbReference>
<comment type="similarity">
    <text evidence="2 5">Belongs to the pseudouridine synthase TruB family. Type 1 subfamily.</text>
</comment>
<evidence type="ECO:0000256" key="2">
    <source>
        <dbReference type="ARBA" id="ARBA00005642"/>
    </source>
</evidence>
<dbReference type="InterPro" id="IPR020103">
    <property type="entry name" value="PsdUridine_synth_cat_dom_sf"/>
</dbReference>
<keyword evidence="3 5" id="KW-0819">tRNA processing</keyword>
<evidence type="ECO:0000259" key="6">
    <source>
        <dbReference type="Pfam" id="PF01509"/>
    </source>
</evidence>
<evidence type="ECO:0000256" key="1">
    <source>
        <dbReference type="ARBA" id="ARBA00000385"/>
    </source>
</evidence>
<dbReference type="OrthoDB" id="9802309at2"/>
<name>A0A2N3PSI4_9PROT</name>
<dbReference type="PANTHER" id="PTHR13767:SF2">
    <property type="entry name" value="PSEUDOURIDYLATE SYNTHASE TRUB1"/>
    <property type="match status" value="1"/>
</dbReference>
<dbReference type="InterPro" id="IPR032819">
    <property type="entry name" value="TruB_C"/>
</dbReference>
<dbReference type="RefSeq" id="WP_101251826.1">
    <property type="nucleotide sequence ID" value="NZ_PIUM01000021.1"/>
</dbReference>
<organism evidence="8 9">
    <name type="scientific">Telmatospirillum siberiense</name>
    <dbReference type="NCBI Taxonomy" id="382514"/>
    <lineage>
        <taxon>Bacteria</taxon>
        <taxon>Pseudomonadati</taxon>
        <taxon>Pseudomonadota</taxon>
        <taxon>Alphaproteobacteria</taxon>
        <taxon>Rhodospirillales</taxon>
        <taxon>Rhodospirillaceae</taxon>
        <taxon>Telmatospirillum</taxon>
    </lineage>
</organism>
<gene>
    <name evidence="5" type="primary">truB</name>
    <name evidence="8" type="ORF">CWS72_17030</name>
</gene>
<evidence type="ECO:0000256" key="4">
    <source>
        <dbReference type="ARBA" id="ARBA00023235"/>
    </source>
</evidence>
<dbReference type="Proteomes" id="UP000233293">
    <property type="component" value="Unassembled WGS sequence"/>
</dbReference>
<protein>
    <recommendedName>
        <fullName evidence="5">tRNA pseudouridine synthase B</fullName>
        <ecNumber evidence="5">5.4.99.25</ecNumber>
    </recommendedName>
    <alternativeName>
        <fullName evidence="5">tRNA pseudouridine(55) synthase</fullName>
        <shortName evidence="5">Psi55 synthase</shortName>
    </alternativeName>
    <alternativeName>
        <fullName evidence="5">tRNA pseudouridylate synthase</fullName>
    </alternativeName>
    <alternativeName>
        <fullName evidence="5">tRNA-uridine isomerase</fullName>
    </alternativeName>
</protein>
<comment type="function">
    <text evidence="5">Responsible for synthesis of pseudouridine from uracil-55 in the psi GC loop of transfer RNAs.</text>
</comment>
<evidence type="ECO:0000256" key="5">
    <source>
        <dbReference type="HAMAP-Rule" id="MF_01080"/>
    </source>
</evidence>
<dbReference type="CDD" id="cd02573">
    <property type="entry name" value="PseudoU_synth_EcTruB"/>
    <property type="match status" value="1"/>
</dbReference>
<dbReference type="GO" id="GO:0003723">
    <property type="term" value="F:RNA binding"/>
    <property type="evidence" value="ECO:0007669"/>
    <property type="project" value="InterPro"/>
</dbReference>